<reference evidence="2" key="1">
    <citation type="journal article" date="2019" name="Int. J. Syst. Evol. Microbiol.">
        <title>The Global Catalogue of Microorganisms (GCM) 10K type strain sequencing project: providing services to taxonomists for standard genome sequencing and annotation.</title>
        <authorList>
            <consortium name="The Broad Institute Genomics Platform"/>
            <consortium name="The Broad Institute Genome Sequencing Center for Infectious Disease"/>
            <person name="Wu L."/>
            <person name="Ma J."/>
        </authorList>
    </citation>
    <scope>NUCLEOTIDE SEQUENCE [LARGE SCALE GENOMIC DNA]</scope>
    <source>
        <strain evidence="2">CCUG 56608</strain>
    </source>
</reference>
<dbReference type="EMBL" id="JBHTKK010000025">
    <property type="protein sequence ID" value="MFD1067653.1"/>
    <property type="molecule type" value="Genomic_DNA"/>
</dbReference>
<protein>
    <submittedName>
        <fullName evidence="1">Uncharacterized protein</fullName>
    </submittedName>
</protein>
<sequence>MLMMAALSAVIVLFILLLLLRMPAIKGMSISSIGVILLVMTV</sequence>
<accession>A0ABW3NK05</accession>
<organism evidence="1 2">
    <name type="scientific">Oceanobacillus locisalsi</name>
    <dbReference type="NCBI Taxonomy" id="546107"/>
    <lineage>
        <taxon>Bacteria</taxon>
        <taxon>Bacillati</taxon>
        <taxon>Bacillota</taxon>
        <taxon>Bacilli</taxon>
        <taxon>Bacillales</taxon>
        <taxon>Bacillaceae</taxon>
        <taxon>Oceanobacillus</taxon>
    </lineage>
</organism>
<dbReference type="RefSeq" id="WP_379593795.1">
    <property type="nucleotide sequence ID" value="NZ_JBHTKK010000025.1"/>
</dbReference>
<proteinExistence type="predicted"/>
<evidence type="ECO:0000313" key="1">
    <source>
        <dbReference type="EMBL" id="MFD1067653.1"/>
    </source>
</evidence>
<comment type="caution">
    <text evidence="1">The sequence shown here is derived from an EMBL/GenBank/DDBJ whole genome shotgun (WGS) entry which is preliminary data.</text>
</comment>
<gene>
    <name evidence="1" type="ORF">ACFQ19_16715</name>
</gene>
<evidence type="ECO:0000313" key="2">
    <source>
        <dbReference type="Proteomes" id="UP001597041"/>
    </source>
</evidence>
<name>A0ABW3NK05_9BACI</name>
<keyword evidence="2" id="KW-1185">Reference proteome</keyword>
<dbReference type="Proteomes" id="UP001597041">
    <property type="component" value="Unassembled WGS sequence"/>
</dbReference>